<reference evidence="1 2" key="1">
    <citation type="journal article" date="2022" name="New Phytol.">
        <title>Ecological generalism drives hyperdiversity of secondary metabolite gene clusters in xylarialean endophytes.</title>
        <authorList>
            <person name="Franco M.E.E."/>
            <person name="Wisecaver J.H."/>
            <person name="Arnold A.E."/>
            <person name="Ju Y.M."/>
            <person name="Slot J.C."/>
            <person name="Ahrendt S."/>
            <person name="Moore L.P."/>
            <person name="Eastman K.E."/>
            <person name="Scott K."/>
            <person name="Konkel Z."/>
            <person name="Mondo S.J."/>
            <person name="Kuo A."/>
            <person name="Hayes R.D."/>
            <person name="Haridas S."/>
            <person name="Andreopoulos B."/>
            <person name="Riley R."/>
            <person name="LaButti K."/>
            <person name="Pangilinan J."/>
            <person name="Lipzen A."/>
            <person name="Amirebrahimi M."/>
            <person name="Yan J."/>
            <person name="Adam C."/>
            <person name="Keymanesh K."/>
            <person name="Ng V."/>
            <person name="Louie K."/>
            <person name="Northen T."/>
            <person name="Drula E."/>
            <person name="Henrissat B."/>
            <person name="Hsieh H.M."/>
            <person name="Youens-Clark K."/>
            <person name="Lutzoni F."/>
            <person name="Miadlikowska J."/>
            <person name="Eastwood D.C."/>
            <person name="Hamelin R.C."/>
            <person name="Grigoriev I.V."/>
            <person name="U'Ren J.M."/>
        </authorList>
    </citation>
    <scope>NUCLEOTIDE SEQUENCE [LARGE SCALE GENOMIC DNA]</scope>
    <source>
        <strain evidence="1 2">ER1909</strain>
    </source>
</reference>
<accession>A0ACC0CQH7</accession>
<comment type="caution">
    <text evidence="1">The sequence shown here is derived from an EMBL/GenBank/DDBJ whole genome shotgun (WGS) entry which is preliminary data.</text>
</comment>
<proteinExistence type="predicted"/>
<name>A0ACC0CQH7_9PEZI</name>
<dbReference type="EMBL" id="MU394367">
    <property type="protein sequence ID" value="KAI6082626.1"/>
    <property type="molecule type" value="Genomic_DNA"/>
</dbReference>
<organism evidence="1 2">
    <name type="scientific">Hypoxylon rubiginosum</name>
    <dbReference type="NCBI Taxonomy" id="110542"/>
    <lineage>
        <taxon>Eukaryota</taxon>
        <taxon>Fungi</taxon>
        <taxon>Dikarya</taxon>
        <taxon>Ascomycota</taxon>
        <taxon>Pezizomycotina</taxon>
        <taxon>Sordariomycetes</taxon>
        <taxon>Xylariomycetidae</taxon>
        <taxon>Xylariales</taxon>
        <taxon>Hypoxylaceae</taxon>
        <taxon>Hypoxylon</taxon>
    </lineage>
</organism>
<evidence type="ECO:0000313" key="2">
    <source>
        <dbReference type="Proteomes" id="UP001497680"/>
    </source>
</evidence>
<gene>
    <name evidence="1" type="ORF">F4821DRAFT_246733</name>
</gene>
<dbReference type="Proteomes" id="UP001497680">
    <property type="component" value="Unassembled WGS sequence"/>
</dbReference>
<protein>
    <submittedName>
        <fullName evidence="1">Uncharacterized protein</fullName>
    </submittedName>
</protein>
<sequence length="743" mass="82516">MGEEQDLPIALRRTPRASVGGGGAASHTLQFQTGDSTSQCSRTPSKPRSKKRVRFSDPGPEIQHHDADAPSTTGLTPMVRRTSLGAGPSPKRRRHSTPIRRRLYTEGDEDELCGDGNNNGNNEVHFLSLRQVLDDRLKRRIRRNGLSEEMNVIDQEKRQRTQGHKTELQRLRDELEEKDQEIDRLQNTTMVQDTDRILELEQEIEELRDELRRRSPDIEADQTQPFDWTMAARDPFSDSYMDDDEGFGETTMADLVCSTPSKNRASASFPTPPCTSPTIPATPCSMRRGPPVTPQSSHVGVQASFPDPEKEALEAELGSLRLELTKLTEVLEDHETLKTRIADKLTSAGSVPESAVDSKDEVEAHLDSVLQALSDCTAALLDLNSSLSALGFAGRDAGEVVASLSSAFRSARLELEYLTPGELTLPLSSRGAEVLDLVLVRLRDLARRVKEDDDAIDEYHALELSLRQQLNARVDATDGLQAQLRERDARIGDLEVGVERLKGAAEGYRRDVAELETLVQRLEQEGKETEARLQSEVGCAQAELSESKANAADLEARLARVREQADVCKKQLEQLQKRRAAEVRALNKYHGTALAVRDARVVELRRGIEDVNRSLHEAHTTIQQLRVENLGLSRRVDDEKRRAKEAVDAMKAELERVLRMSAEFLATPRKTRSSTRRASNAGEQGEQEKETSTTPEGSPMRPGAYLAAELAKTGKGAAKKRKYDSGLGFLDEDEDGDESVEMV</sequence>
<keyword evidence="2" id="KW-1185">Reference proteome</keyword>
<evidence type="ECO:0000313" key="1">
    <source>
        <dbReference type="EMBL" id="KAI6082626.1"/>
    </source>
</evidence>